<name>A0A9P8HVY0_9HYPO</name>
<accession>A0A9P8HVY0</accession>
<dbReference type="Proteomes" id="UP000826573">
    <property type="component" value="Unassembled WGS sequence"/>
</dbReference>
<reference evidence="1 2" key="1">
    <citation type="submission" date="2021-08" db="EMBL/GenBank/DDBJ databases">
        <title>The highly contiguous genome resource for Trichoderma semiorbis FJ059, a fungal antagonistic to plant pathogens.</title>
        <authorList>
            <person name="Liu T."/>
        </authorList>
    </citation>
    <scope>NUCLEOTIDE SEQUENCE [LARGE SCALE GENOMIC DNA]</scope>
    <source>
        <strain evidence="1 2">FJ059</strain>
    </source>
</reference>
<dbReference type="EMBL" id="JAIMJC010000001">
    <property type="protein sequence ID" value="KAH0532009.1"/>
    <property type="molecule type" value="Genomic_DNA"/>
</dbReference>
<evidence type="ECO:0000313" key="1">
    <source>
        <dbReference type="EMBL" id="KAH0532009.1"/>
    </source>
</evidence>
<keyword evidence="2" id="KW-1185">Reference proteome</keyword>
<evidence type="ECO:0000313" key="2">
    <source>
        <dbReference type="Proteomes" id="UP000826573"/>
    </source>
</evidence>
<organism evidence="1 2">
    <name type="scientific">Trichoderma semiorbis</name>
    <dbReference type="NCBI Taxonomy" id="1491008"/>
    <lineage>
        <taxon>Eukaryota</taxon>
        <taxon>Fungi</taxon>
        <taxon>Dikarya</taxon>
        <taxon>Ascomycota</taxon>
        <taxon>Pezizomycotina</taxon>
        <taxon>Sordariomycetes</taxon>
        <taxon>Hypocreomycetidae</taxon>
        <taxon>Hypocreales</taxon>
        <taxon>Hypocreaceae</taxon>
        <taxon>Trichoderma</taxon>
    </lineage>
</organism>
<proteinExistence type="predicted"/>
<comment type="caution">
    <text evidence="1">The sequence shown here is derived from an EMBL/GenBank/DDBJ whole genome shotgun (WGS) entry which is preliminary data.</text>
</comment>
<gene>
    <name evidence="1" type="ORF">TsFJ059_000756</name>
</gene>
<dbReference type="AlphaFoldDB" id="A0A9P8HVY0"/>
<sequence length="73" mass="8798">MKRLLFCRWFVSLDQDYLDADAEEITEVEESEEDMEHPEVKPVFTYTQLATIFKFNKVKKEKEPNHVTMTLER</sequence>
<protein>
    <submittedName>
        <fullName evidence="1">Uncharacterized protein</fullName>
    </submittedName>
</protein>